<dbReference type="EMBL" id="CAMXCT010002335">
    <property type="protein sequence ID" value="CAI3997408.1"/>
    <property type="molecule type" value="Genomic_DNA"/>
</dbReference>
<dbReference type="PANTHER" id="PTHR30540:SF83">
    <property type="entry name" value="K+ POTASSIUM TRANSPORTER"/>
    <property type="match status" value="1"/>
</dbReference>
<dbReference type="AlphaFoldDB" id="A0A9P1CTZ6"/>
<dbReference type="PANTHER" id="PTHR30540">
    <property type="entry name" value="OSMOTIC STRESS POTASSIUM TRANSPORTER"/>
    <property type="match status" value="1"/>
</dbReference>
<evidence type="ECO:0000256" key="1">
    <source>
        <dbReference type="ARBA" id="ARBA00004141"/>
    </source>
</evidence>
<keyword evidence="8 9" id="KW-0472">Membrane</keyword>
<evidence type="ECO:0000256" key="2">
    <source>
        <dbReference type="ARBA" id="ARBA00022448"/>
    </source>
</evidence>
<feature type="transmembrane region" description="Helical" evidence="9">
    <location>
        <begin position="159"/>
        <end position="180"/>
    </location>
</feature>
<proteinExistence type="predicted"/>
<sequence length="434" mass="47819">MGHFGAGAISTAWFLLVWPCLTLQYLGQAVVIAADPQIVQQNPLYNTAPKSLLWPVFILAALAAVIASQALISGVFTLMSQAHALGLMPRILVLHTNPDEKGQVYIPEVNWLLMTACCVVTVAFKTSDALVSAYGIAVTGAFISTTLLLLFVLRYVWKLPWVLVLLVIVPMLVIDLVFWTANLLKIFESGWVPLVLSGFIFFVMSCHHRGRNHELANQAQEEEEELTSLHSHIGPKGGHVCTVWGLQRRLASRDLARPLGTAVFMTPKEARVPRSLNVLMNELGSLPRTIVLLHIAYLDEPFVSESERLTCSTVDRELGLHTATLRFGYAEPLTPARFDLHAKLADLAQDRIARSVTAPVGRFDQDGNLDIAGQRSPHVTYIVNRKHFVSAEKNCLARLQVAVFAALNRNSRAPMSFFGLEGQSVLEVSAVTQL</sequence>
<comment type="subcellular location">
    <subcellularLocation>
        <location evidence="1">Membrane</location>
        <topology evidence="1">Multi-pass membrane protein</topology>
    </subcellularLocation>
</comment>
<dbReference type="Pfam" id="PF02705">
    <property type="entry name" value="K_trans"/>
    <property type="match status" value="1"/>
</dbReference>
<feature type="signal peptide" evidence="10">
    <location>
        <begin position="1"/>
        <end position="22"/>
    </location>
</feature>
<evidence type="ECO:0000256" key="6">
    <source>
        <dbReference type="ARBA" id="ARBA00022989"/>
    </source>
</evidence>
<keyword evidence="7" id="KW-0406">Ion transport</keyword>
<dbReference type="InterPro" id="IPR053952">
    <property type="entry name" value="K_trans_C"/>
</dbReference>
<evidence type="ECO:0000256" key="9">
    <source>
        <dbReference type="SAM" id="Phobius"/>
    </source>
</evidence>
<reference evidence="13" key="1">
    <citation type="submission" date="2022-10" db="EMBL/GenBank/DDBJ databases">
        <authorList>
            <person name="Chen Y."/>
            <person name="Dougan E. K."/>
            <person name="Chan C."/>
            <person name="Rhodes N."/>
            <person name="Thang M."/>
        </authorList>
    </citation>
    <scope>NUCLEOTIDE SEQUENCE</scope>
</reference>
<feature type="domain" description="K+ potassium transporter integral membrane" evidence="11">
    <location>
        <begin position="1"/>
        <end position="223"/>
    </location>
</feature>
<name>A0A9P1CTZ6_9DINO</name>
<dbReference type="GO" id="GO:0016020">
    <property type="term" value="C:membrane"/>
    <property type="evidence" value="ECO:0007669"/>
    <property type="project" value="UniProtKB-SubCell"/>
</dbReference>
<dbReference type="Proteomes" id="UP001152797">
    <property type="component" value="Unassembled WGS sequence"/>
</dbReference>
<dbReference type="Pfam" id="PF22776">
    <property type="entry name" value="K_trans_C"/>
    <property type="match status" value="1"/>
</dbReference>
<keyword evidence="5" id="KW-0630">Potassium</keyword>
<reference evidence="14" key="2">
    <citation type="submission" date="2024-04" db="EMBL/GenBank/DDBJ databases">
        <authorList>
            <person name="Chen Y."/>
            <person name="Shah S."/>
            <person name="Dougan E. K."/>
            <person name="Thang M."/>
            <person name="Chan C."/>
        </authorList>
    </citation>
    <scope>NUCLEOTIDE SEQUENCE [LARGE SCALE GENOMIC DNA]</scope>
</reference>
<evidence type="ECO:0000259" key="11">
    <source>
        <dbReference type="Pfam" id="PF02705"/>
    </source>
</evidence>
<keyword evidence="16" id="KW-1185">Reference proteome</keyword>
<dbReference type="GO" id="GO:0015079">
    <property type="term" value="F:potassium ion transmembrane transporter activity"/>
    <property type="evidence" value="ECO:0007669"/>
    <property type="project" value="InterPro"/>
</dbReference>
<evidence type="ECO:0000313" key="14">
    <source>
        <dbReference type="EMBL" id="CAL1150783.1"/>
    </source>
</evidence>
<feature type="domain" description="K+ potassium transporter C-terminal" evidence="12">
    <location>
        <begin position="260"/>
        <end position="432"/>
    </location>
</feature>
<feature type="transmembrane region" description="Helical" evidence="9">
    <location>
        <begin position="186"/>
        <end position="204"/>
    </location>
</feature>
<dbReference type="EMBL" id="CAMXCT020002335">
    <property type="protein sequence ID" value="CAL1150783.1"/>
    <property type="molecule type" value="Genomic_DNA"/>
</dbReference>
<keyword evidence="3" id="KW-0633">Potassium transport</keyword>
<feature type="transmembrane region" description="Helical" evidence="9">
    <location>
        <begin position="57"/>
        <end position="79"/>
    </location>
</feature>
<evidence type="ECO:0000313" key="16">
    <source>
        <dbReference type="Proteomes" id="UP001152797"/>
    </source>
</evidence>
<evidence type="ECO:0000256" key="4">
    <source>
        <dbReference type="ARBA" id="ARBA00022692"/>
    </source>
</evidence>
<accession>A0A9P1CTZ6</accession>
<evidence type="ECO:0000259" key="12">
    <source>
        <dbReference type="Pfam" id="PF22776"/>
    </source>
</evidence>
<dbReference type="InterPro" id="IPR053951">
    <property type="entry name" value="K_trans_N"/>
</dbReference>
<dbReference type="EMBL" id="CAMXCT030002335">
    <property type="protein sequence ID" value="CAL4784720.1"/>
    <property type="molecule type" value="Genomic_DNA"/>
</dbReference>
<evidence type="ECO:0000256" key="5">
    <source>
        <dbReference type="ARBA" id="ARBA00022958"/>
    </source>
</evidence>
<evidence type="ECO:0000313" key="15">
    <source>
        <dbReference type="EMBL" id="CAL4784720.1"/>
    </source>
</evidence>
<feature type="chain" id="PRO_5043270788" evidence="10">
    <location>
        <begin position="23"/>
        <end position="434"/>
    </location>
</feature>
<evidence type="ECO:0000256" key="10">
    <source>
        <dbReference type="SAM" id="SignalP"/>
    </source>
</evidence>
<keyword evidence="2" id="KW-0813">Transport</keyword>
<dbReference type="OrthoDB" id="434053at2759"/>
<evidence type="ECO:0000256" key="3">
    <source>
        <dbReference type="ARBA" id="ARBA00022538"/>
    </source>
</evidence>
<dbReference type="InterPro" id="IPR003855">
    <property type="entry name" value="K+_transporter"/>
</dbReference>
<evidence type="ECO:0000256" key="8">
    <source>
        <dbReference type="ARBA" id="ARBA00023136"/>
    </source>
</evidence>
<protein>
    <submittedName>
        <fullName evidence="15">Potassium transport system protein kup</fullName>
    </submittedName>
</protein>
<organism evidence="13">
    <name type="scientific">Cladocopium goreaui</name>
    <dbReference type="NCBI Taxonomy" id="2562237"/>
    <lineage>
        <taxon>Eukaryota</taxon>
        <taxon>Sar</taxon>
        <taxon>Alveolata</taxon>
        <taxon>Dinophyceae</taxon>
        <taxon>Suessiales</taxon>
        <taxon>Symbiodiniaceae</taxon>
        <taxon>Cladocopium</taxon>
    </lineage>
</organism>
<evidence type="ECO:0000313" key="13">
    <source>
        <dbReference type="EMBL" id="CAI3997408.1"/>
    </source>
</evidence>
<comment type="caution">
    <text evidence="13">The sequence shown here is derived from an EMBL/GenBank/DDBJ whole genome shotgun (WGS) entry which is preliminary data.</text>
</comment>
<gene>
    <name evidence="13" type="ORF">C1SCF055_LOCUS23794</name>
</gene>
<keyword evidence="4 9" id="KW-0812">Transmembrane</keyword>
<feature type="transmembrane region" description="Helical" evidence="9">
    <location>
        <begin position="130"/>
        <end position="152"/>
    </location>
</feature>
<evidence type="ECO:0000256" key="7">
    <source>
        <dbReference type="ARBA" id="ARBA00023065"/>
    </source>
</evidence>
<keyword evidence="6 9" id="KW-1133">Transmembrane helix</keyword>
<keyword evidence="10" id="KW-0732">Signal</keyword>